<sequence>MPLHRLAVAPADVSGTRLGLALNAPAPPPLASYLLEHPGGGALRLGVLGASHVVTVEHAAGRFSEQVSCTARKHGGPLPEHADAPGYRIESSTVMHDEEVFRQLAQRLRDECSTATGWLGGTFPGDDAALTVLAAEPDGTGWRWQTWHLYPAASGGVVVHTASRWHP</sequence>
<dbReference type="Proteomes" id="UP000217736">
    <property type="component" value="Chromosome"/>
</dbReference>
<evidence type="ECO:0000313" key="2">
    <source>
        <dbReference type="Proteomes" id="UP000217736"/>
    </source>
</evidence>
<dbReference type="InterPro" id="IPR024486">
    <property type="entry name" value="DUF2617"/>
</dbReference>
<keyword evidence="2" id="KW-1185">Reference proteome</keyword>
<dbReference type="AlphaFoldDB" id="A0A1Z4EGK6"/>
<accession>A0A1Z4EGK6</accession>
<evidence type="ECO:0000313" key="1">
    <source>
        <dbReference type="EMBL" id="BAX92097.1"/>
    </source>
</evidence>
<proteinExistence type="predicted"/>
<organism evidence="1 2">
    <name type="scientific">Mycobacterium shigaense</name>
    <dbReference type="NCBI Taxonomy" id="722731"/>
    <lineage>
        <taxon>Bacteria</taxon>
        <taxon>Bacillati</taxon>
        <taxon>Actinomycetota</taxon>
        <taxon>Actinomycetes</taxon>
        <taxon>Mycobacteriales</taxon>
        <taxon>Mycobacteriaceae</taxon>
        <taxon>Mycobacterium</taxon>
        <taxon>Mycobacterium simiae complex</taxon>
    </lineage>
</organism>
<dbReference type="Pfam" id="PF10936">
    <property type="entry name" value="DUF2617"/>
    <property type="match status" value="1"/>
</dbReference>
<dbReference type="RefSeq" id="WP_096439129.1">
    <property type="nucleotide sequence ID" value="NZ_AP018164.1"/>
</dbReference>
<gene>
    <name evidence="1" type="ORF">MSG_01948</name>
</gene>
<name>A0A1Z4EGK6_9MYCO</name>
<dbReference type="OrthoDB" id="4462506at2"/>
<dbReference type="KEGG" id="mshg:MSG_01948"/>
<reference evidence="2" key="1">
    <citation type="submission" date="2017-06" db="EMBL/GenBank/DDBJ databases">
        <title>Complete Genome Sequence of Mycobacterium shigaense.</title>
        <authorList>
            <person name="Fukano H."/>
            <person name="Yoshida M."/>
            <person name="Kazumi Y."/>
            <person name="Ogura Y."/>
            <person name="Mitarai S."/>
            <person name="Hayashi T."/>
            <person name="Hoshino Y."/>
        </authorList>
    </citation>
    <scope>NUCLEOTIDE SEQUENCE [LARGE SCALE GENOMIC DNA]</scope>
    <source>
        <strain evidence="2">UN-152</strain>
    </source>
</reference>
<protein>
    <submittedName>
        <fullName evidence="1">Uncharacterized protein</fullName>
    </submittedName>
</protein>
<dbReference type="EMBL" id="AP018164">
    <property type="protein sequence ID" value="BAX92097.1"/>
    <property type="molecule type" value="Genomic_DNA"/>
</dbReference>